<dbReference type="PANTHER" id="PTHR35893">
    <property type="entry name" value="INNER MEMBRANE PROTEIN-RELATED"/>
    <property type="match status" value="1"/>
</dbReference>
<evidence type="ECO:0000259" key="4">
    <source>
        <dbReference type="Pfam" id="PF19029"/>
    </source>
</evidence>
<feature type="domain" description="DUF883" evidence="4">
    <location>
        <begin position="93"/>
        <end position="118"/>
    </location>
</feature>
<keyword evidence="3" id="KW-0812">Transmembrane</keyword>
<name>A0A2L0H7V0_RHIFR</name>
<feature type="coiled-coil region" evidence="1">
    <location>
        <begin position="46"/>
        <end position="98"/>
    </location>
</feature>
<accession>A0A2L0H7V0</accession>
<feature type="compositionally biased region" description="Polar residues" evidence="2">
    <location>
        <begin position="1"/>
        <end position="10"/>
    </location>
</feature>
<dbReference type="EMBL" id="CP024307">
    <property type="protein sequence ID" value="AUX77262.1"/>
    <property type="molecule type" value="Genomic_DNA"/>
</dbReference>
<feature type="transmembrane region" description="Helical" evidence="3">
    <location>
        <begin position="100"/>
        <end position="118"/>
    </location>
</feature>
<protein>
    <recommendedName>
        <fullName evidence="4">DUF883 domain-containing protein</fullName>
    </recommendedName>
</protein>
<dbReference type="RefSeq" id="WP_097537956.1">
    <property type="nucleotide sequence ID" value="NZ_CP024307.1"/>
</dbReference>
<dbReference type="Pfam" id="PF19029">
    <property type="entry name" value="DUF883_C"/>
    <property type="match status" value="1"/>
</dbReference>
<organism evidence="5 6">
    <name type="scientific">Rhizobium fredii</name>
    <name type="common">Sinorhizobium fredii</name>
    <dbReference type="NCBI Taxonomy" id="380"/>
    <lineage>
        <taxon>Bacteria</taxon>
        <taxon>Pseudomonadati</taxon>
        <taxon>Pseudomonadota</taxon>
        <taxon>Alphaproteobacteria</taxon>
        <taxon>Hyphomicrobiales</taxon>
        <taxon>Rhizobiaceae</taxon>
        <taxon>Sinorhizobium/Ensifer group</taxon>
        <taxon>Sinorhizobium</taxon>
    </lineage>
</organism>
<proteinExistence type="predicted"/>
<feature type="region of interest" description="Disordered" evidence="2">
    <location>
        <begin position="1"/>
        <end position="20"/>
    </location>
</feature>
<dbReference type="InterPro" id="IPR010279">
    <property type="entry name" value="YqjD/ElaB"/>
</dbReference>
<dbReference type="InterPro" id="IPR043605">
    <property type="entry name" value="DUF883_C"/>
</dbReference>
<reference evidence="5 6" key="1">
    <citation type="submission" date="2017-10" db="EMBL/GenBank/DDBJ databases">
        <title>Analysis of the genome sequences of Rhizobium populations associated to common bean (phaseolus vulgaris).</title>
        <authorList>
            <person name="Bustos P."/>
            <person name="Santamaria R.I."/>
            <person name="Miranda-Sanchez F."/>
            <person name="Perez-Carrascal O."/>
            <person name="Juarez S."/>
            <person name="Lozano L."/>
            <person name="Martinez-Flores I."/>
            <person name="Vinuesa P."/>
            <person name="Martinez-Romero E."/>
            <person name="Cevallos M.A."/>
            <person name="Romero D."/>
            <person name="Davila G."/>
            <person name="Gonzalez V."/>
        </authorList>
    </citation>
    <scope>NUCLEOTIDE SEQUENCE [LARGE SCALE GENOMIC DNA]</scope>
    <source>
        <strain evidence="5 6">NXT3</strain>
    </source>
</reference>
<dbReference type="GO" id="GO:0043022">
    <property type="term" value="F:ribosome binding"/>
    <property type="evidence" value="ECO:0007669"/>
    <property type="project" value="InterPro"/>
</dbReference>
<keyword evidence="3" id="KW-0472">Membrane</keyword>
<evidence type="ECO:0000256" key="1">
    <source>
        <dbReference type="SAM" id="Coils"/>
    </source>
</evidence>
<sequence>MATGLFSGSGSRKRNGGAVDTSIEDQLHDLREDVAQLMALIADRGVAASREAKAKARSTRKQAESELQDLLESGEELLSDLRGRYADTEKQVRRAVREHPLATLGAAAAIGLIAAALLRR</sequence>
<dbReference type="AlphaFoldDB" id="A0A2L0H7V0"/>
<dbReference type="PANTHER" id="PTHR35893:SF3">
    <property type="entry name" value="INNER MEMBRANE PROTEIN"/>
    <property type="match status" value="1"/>
</dbReference>
<keyword evidence="3" id="KW-1133">Transmembrane helix</keyword>
<evidence type="ECO:0000313" key="6">
    <source>
        <dbReference type="Proteomes" id="UP000239340"/>
    </source>
</evidence>
<gene>
    <name evidence="5" type="ORF">NXT3_CH02703</name>
</gene>
<dbReference type="Proteomes" id="UP000239340">
    <property type="component" value="Chromosome"/>
</dbReference>
<keyword evidence="1" id="KW-0175">Coiled coil</keyword>
<evidence type="ECO:0000256" key="2">
    <source>
        <dbReference type="SAM" id="MobiDB-lite"/>
    </source>
</evidence>
<evidence type="ECO:0000313" key="5">
    <source>
        <dbReference type="EMBL" id="AUX77262.1"/>
    </source>
</evidence>
<evidence type="ECO:0000256" key="3">
    <source>
        <dbReference type="SAM" id="Phobius"/>
    </source>
</evidence>